<dbReference type="EMBL" id="JAGVWF010000008">
    <property type="protein sequence ID" value="MBS3058912.1"/>
    <property type="molecule type" value="Genomic_DNA"/>
</dbReference>
<name>A0A7J4IUB5_9ARCH</name>
<organism evidence="2 4">
    <name type="scientific">Candidatus Iainarchaeum sp</name>
    <dbReference type="NCBI Taxonomy" id="3101447"/>
    <lineage>
        <taxon>Archaea</taxon>
        <taxon>Candidatus Iainarchaeota</taxon>
        <taxon>Candidatus Iainarchaeia</taxon>
        <taxon>Candidatus Iainarchaeales</taxon>
        <taxon>Candidatus Iainarchaeaceae</taxon>
        <taxon>Candidatus Iainarchaeum</taxon>
    </lineage>
</organism>
<evidence type="ECO:0000256" key="1">
    <source>
        <dbReference type="SAM" id="Phobius"/>
    </source>
</evidence>
<dbReference type="Proteomes" id="UP000577419">
    <property type="component" value="Unassembled WGS sequence"/>
</dbReference>
<dbReference type="Proteomes" id="UP000683213">
    <property type="component" value="Unassembled WGS sequence"/>
</dbReference>
<evidence type="ECO:0000313" key="4">
    <source>
        <dbReference type="Proteomes" id="UP000577419"/>
    </source>
</evidence>
<dbReference type="EMBL" id="DUFG01000017">
    <property type="protein sequence ID" value="HIH08420.1"/>
    <property type="molecule type" value="Genomic_DNA"/>
</dbReference>
<reference evidence="3" key="2">
    <citation type="submission" date="2021-03" db="EMBL/GenBank/DDBJ databases">
        <authorList>
            <person name="Jaffe A."/>
        </authorList>
    </citation>
    <scope>NUCLEOTIDE SEQUENCE</scope>
    <source>
        <strain evidence="3">RIFCSPHIGHO2_01_FULL_GW2011_AR10_43_9</strain>
    </source>
</reference>
<keyword evidence="1" id="KW-1133">Transmembrane helix</keyword>
<protein>
    <submittedName>
        <fullName evidence="2">Uncharacterized protein</fullName>
    </submittedName>
</protein>
<keyword evidence="1" id="KW-0812">Transmembrane</keyword>
<gene>
    <name evidence="2" type="ORF">HA237_03550</name>
    <name evidence="3" type="ORF">J4224_00625</name>
</gene>
<reference evidence="3" key="3">
    <citation type="submission" date="2021-05" db="EMBL/GenBank/DDBJ databases">
        <title>Protein family content uncovers lineage relationships and bacterial pathway maintenance mechanisms in DPANN archaea.</title>
        <authorList>
            <person name="Castelle C.J."/>
            <person name="Meheust R."/>
            <person name="Jaffe A.L."/>
            <person name="Seitz K."/>
            <person name="Gong X."/>
            <person name="Baker B.J."/>
            <person name="Banfield J.F."/>
        </authorList>
    </citation>
    <scope>NUCLEOTIDE SEQUENCE</scope>
    <source>
        <strain evidence="3">RIFCSPHIGHO2_01_FULL_GW2011_AR10_43_9</strain>
    </source>
</reference>
<proteinExistence type="predicted"/>
<evidence type="ECO:0000313" key="2">
    <source>
        <dbReference type="EMBL" id="HIH08420.1"/>
    </source>
</evidence>
<evidence type="ECO:0000313" key="3">
    <source>
        <dbReference type="EMBL" id="MBS3058912.1"/>
    </source>
</evidence>
<dbReference type="AlphaFoldDB" id="A0A7J4IUB5"/>
<accession>A0A7J4IUB5</accession>
<sequence length="414" mass="46443">MRLFFVVLLVLLLANAAFATVLEEVPFNTLGHEDFIIEGTNQSNCTEIEFFNFSDLNNAINPVLSLHVEFLPIQSKDSQVTIFLNSQYKELAELRGTDFHDGWARVEVDNNELMEKNMLKVCGKTSQAVTGLQIKSDSLIGFYLKPDFRKENAFTLSVPEKSIKLGEEFEVKATLHNYGEVGTALLLKYRREELERETPETELVRGDTRLDAFVPKCSERDSNGACISPGEIEFSYFLRPEKAGQISLLPSIAEYTNIFGETEVIESDRPNIFVEEPEKKIRAFIRLEKGTYNAGESADFTLIVSNISTEPVPNVGVFLNAFGLEVVQGKRSETIELLQPKESIERSFKVTSNSSGKFDVGCKITYLEEELIESECLAAPIEFKEKSIDLGIVAGAFLFIVGAAVFIYIMSRKE</sequence>
<feature type="transmembrane region" description="Helical" evidence="1">
    <location>
        <begin position="390"/>
        <end position="410"/>
    </location>
</feature>
<comment type="caution">
    <text evidence="2">The sequence shown here is derived from an EMBL/GenBank/DDBJ whole genome shotgun (WGS) entry which is preliminary data.</text>
</comment>
<keyword evidence="1" id="KW-0472">Membrane</keyword>
<reference evidence="2" key="1">
    <citation type="journal article" date="2020" name="bioRxiv">
        <title>A rank-normalized archaeal taxonomy based on genome phylogeny resolves widespread incomplete and uneven classifications.</title>
        <authorList>
            <person name="Rinke C."/>
            <person name="Chuvochina M."/>
            <person name="Mussig A.J."/>
            <person name="Chaumeil P.-A."/>
            <person name="Waite D.W."/>
            <person name="Whitman W.B."/>
            <person name="Parks D.H."/>
            <person name="Hugenholtz P."/>
        </authorList>
    </citation>
    <scope>NUCLEOTIDE SEQUENCE</scope>
    <source>
        <strain evidence="2">UBA10011</strain>
    </source>
</reference>